<dbReference type="InterPro" id="IPR000742">
    <property type="entry name" value="EGF"/>
</dbReference>
<accession>A0AAD9UCD2</accession>
<sequence>MIWADSNEVGCGMSFCKSMEGFSHPNSYYLVCDYVPPGNWEGKKPYETGDPCSKCPQSRPKCENKLCREEAPCSSKECLNGGTVDPVACECKCTADYKGSACENGAPARDISRLRTLSIFLSVLISCVVFG</sequence>
<organism evidence="2 3">
    <name type="scientific">Ridgeia piscesae</name>
    <name type="common">Tubeworm</name>
    <dbReference type="NCBI Taxonomy" id="27915"/>
    <lineage>
        <taxon>Eukaryota</taxon>
        <taxon>Metazoa</taxon>
        <taxon>Spiralia</taxon>
        <taxon>Lophotrochozoa</taxon>
        <taxon>Annelida</taxon>
        <taxon>Polychaeta</taxon>
        <taxon>Sedentaria</taxon>
        <taxon>Canalipalpata</taxon>
        <taxon>Sabellida</taxon>
        <taxon>Siboglinidae</taxon>
        <taxon>Ridgeia</taxon>
    </lineage>
</organism>
<dbReference type="InterPro" id="IPR035940">
    <property type="entry name" value="CAP_sf"/>
</dbReference>
<name>A0AAD9UCD2_RIDPI</name>
<dbReference type="Gene3D" id="3.40.33.10">
    <property type="entry name" value="CAP"/>
    <property type="match status" value="1"/>
</dbReference>
<protein>
    <recommendedName>
        <fullName evidence="1">EGF-like domain-containing protein</fullName>
    </recommendedName>
</protein>
<evidence type="ECO:0000313" key="3">
    <source>
        <dbReference type="Proteomes" id="UP001209878"/>
    </source>
</evidence>
<keyword evidence="3" id="KW-1185">Reference proteome</keyword>
<reference evidence="2" key="1">
    <citation type="journal article" date="2023" name="Mol. Biol. Evol.">
        <title>Third-Generation Sequencing Reveals the Adaptive Role of the Epigenome in Three Deep-Sea Polychaetes.</title>
        <authorList>
            <person name="Perez M."/>
            <person name="Aroh O."/>
            <person name="Sun Y."/>
            <person name="Lan Y."/>
            <person name="Juniper S.K."/>
            <person name="Young C.R."/>
            <person name="Angers B."/>
            <person name="Qian P.Y."/>
        </authorList>
    </citation>
    <scope>NUCLEOTIDE SEQUENCE</scope>
    <source>
        <strain evidence="2">R07B-5</strain>
    </source>
</reference>
<dbReference type="SUPFAM" id="SSF55797">
    <property type="entry name" value="PR-1-like"/>
    <property type="match status" value="1"/>
</dbReference>
<evidence type="ECO:0000313" key="2">
    <source>
        <dbReference type="EMBL" id="KAK2184248.1"/>
    </source>
</evidence>
<feature type="domain" description="EGF-like" evidence="1">
    <location>
        <begin position="91"/>
        <end position="102"/>
    </location>
</feature>
<comment type="caution">
    <text evidence="2">The sequence shown here is derived from an EMBL/GenBank/DDBJ whole genome shotgun (WGS) entry which is preliminary data.</text>
</comment>
<dbReference type="EMBL" id="JAODUO010000275">
    <property type="protein sequence ID" value="KAK2184248.1"/>
    <property type="molecule type" value="Genomic_DNA"/>
</dbReference>
<dbReference type="Proteomes" id="UP001209878">
    <property type="component" value="Unassembled WGS sequence"/>
</dbReference>
<proteinExistence type="predicted"/>
<dbReference type="PROSITE" id="PS00022">
    <property type="entry name" value="EGF_1"/>
    <property type="match status" value="1"/>
</dbReference>
<dbReference type="AlphaFoldDB" id="A0AAD9UCD2"/>
<evidence type="ECO:0000259" key="1">
    <source>
        <dbReference type="PROSITE" id="PS00022"/>
    </source>
</evidence>
<gene>
    <name evidence="2" type="ORF">NP493_275g03006</name>
</gene>